<dbReference type="GeneID" id="69904775"/>
<dbReference type="AlphaFoldDB" id="A0A151A0R1"/>
<dbReference type="PRINTS" id="PR00125">
    <property type="entry name" value="ATPASEDELTA"/>
</dbReference>
<comment type="function">
    <text evidence="8">This protein is part of the stalk that links CF(0) to CF(1). It either transmits conformational changes from CF(0) to CF(1) or is implicated in proton conduction.</text>
</comment>
<evidence type="ECO:0000256" key="7">
    <source>
        <dbReference type="ARBA" id="ARBA00023310"/>
    </source>
</evidence>
<comment type="function">
    <text evidence="8">F(1)F(0) ATP synthase produces ATP from ADP in the presence of a proton or sodium gradient. F-type ATPases consist of two structural domains, F(1) containing the extramembraneous catalytic core and F(0) containing the membrane proton channel, linked together by a central stalk and a peripheral stalk. During catalysis, ATP synthesis in the catalytic domain of F(1) is coupled via a rotary mechanism of the central stalk subunits to proton translocation.</text>
</comment>
<comment type="subcellular location">
    <subcellularLocation>
        <location evidence="8">Cell membrane</location>
        <topology evidence="8">Peripheral membrane protein</topology>
    </subcellularLocation>
    <subcellularLocation>
        <location evidence="1">Membrane</location>
    </subcellularLocation>
</comment>
<reference evidence="10 11" key="1">
    <citation type="submission" date="2016-02" db="EMBL/GenBank/DDBJ databases">
        <title>Draft genome sequence of hydrocarbon degrading Staphylococcus saprophyticus Strain CNV2, isolated from crude-oil contaminated soil from Noonmati Oil Refinery, Guwahati, Assam, India.</title>
        <authorList>
            <person name="Mukherjee A."/>
            <person name="Chettri B."/>
            <person name="Langpoklakpam J."/>
            <person name="Singh A.K."/>
            <person name="Chattopadhyay D.J."/>
        </authorList>
    </citation>
    <scope>NUCLEOTIDE SEQUENCE [LARGE SCALE GENOMIC DNA]</scope>
    <source>
        <strain evidence="10 11">CNV2</strain>
    </source>
</reference>
<organism evidence="10 11">
    <name type="scientific">Staphylococcus kloosii</name>
    <dbReference type="NCBI Taxonomy" id="29384"/>
    <lineage>
        <taxon>Bacteria</taxon>
        <taxon>Bacillati</taxon>
        <taxon>Bacillota</taxon>
        <taxon>Bacilli</taxon>
        <taxon>Bacillales</taxon>
        <taxon>Staphylococcaceae</taxon>
        <taxon>Staphylococcus</taxon>
    </lineage>
</organism>
<evidence type="ECO:0000313" key="10">
    <source>
        <dbReference type="EMBL" id="KYH12994.1"/>
    </source>
</evidence>
<evidence type="ECO:0000256" key="6">
    <source>
        <dbReference type="ARBA" id="ARBA00023196"/>
    </source>
</evidence>
<dbReference type="GO" id="GO:0005886">
    <property type="term" value="C:plasma membrane"/>
    <property type="evidence" value="ECO:0007669"/>
    <property type="project" value="UniProtKB-SubCell"/>
</dbReference>
<dbReference type="InterPro" id="IPR020781">
    <property type="entry name" value="ATPase_OSCP/d_CS"/>
</dbReference>
<gene>
    <name evidence="8 9" type="primary">atpH</name>
    <name evidence="10" type="ORF">A0131_11740</name>
    <name evidence="9" type="ORF">SKL01_15280</name>
</gene>
<protein>
    <recommendedName>
        <fullName evidence="8">ATP synthase subunit delta</fullName>
    </recommendedName>
    <alternativeName>
        <fullName evidence="8">ATP synthase F(1) sector subunit delta</fullName>
    </alternativeName>
    <alternativeName>
        <fullName evidence="8">F-type ATPase subunit delta</fullName>
        <shortName evidence="8">F-ATPase subunit delta</shortName>
    </alternativeName>
</protein>
<evidence type="ECO:0000313" key="12">
    <source>
        <dbReference type="Proteomes" id="UP000321040"/>
    </source>
</evidence>
<dbReference type="InterPro" id="IPR000711">
    <property type="entry name" value="ATPase_OSCP/dsu"/>
</dbReference>
<proteinExistence type="inferred from homology"/>
<dbReference type="HAMAP" id="MF_01416">
    <property type="entry name" value="ATP_synth_delta_bact"/>
    <property type="match status" value="1"/>
</dbReference>
<evidence type="ECO:0000313" key="11">
    <source>
        <dbReference type="Proteomes" id="UP000075418"/>
    </source>
</evidence>
<dbReference type="NCBIfam" id="NF004399">
    <property type="entry name" value="PRK05758.1-1"/>
    <property type="match status" value="1"/>
</dbReference>
<dbReference type="SUPFAM" id="SSF47928">
    <property type="entry name" value="N-terminal domain of the delta subunit of the F1F0-ATP synthase"/>
    <property type="match status" value="1"/>
</dbReference>
<keyword evidence="7 8" id="KW-0066">ATP synthesis</keyword>
<dbReference type="KEGG" id="skl:C7J89_05445"/>
<name>A0A151A0R1_9STAP</name>
<keyword evidence="4 8" id="KW-0406">Ion transport</keyword>
<keyword evidence="12" id="KW-1185">Reference proteome</keyword>
<evidence type="ECO:0000256" key="5">
    <source>
        <dbReference type="ARBA" id="ARBA00023136"/>
    </source>
</evidence>
<accession>A0A151A0R1</accession>
<evidence type="ECO:0000313" key="9">
    <source>
        <dbReference type="EMBL" id="GEP82350.1"/>
    </source>
</evidence>
<dbReference type="RefSeq" id="WP_061855694.1">
    <property type="nucleotide sequence ID" value="NZ_BKAQ01000012.1"/>
</dbReference>
<dbReference type="Gene3D" id="1.10.520.20">
    <property type="entry name" value="N-terminal domain of the delta subunit of the F1F0-ATP synthase"/>
    <property type="match status" value="1"/>
</dbReference>
<evidence type="ECO:0000256" key="1">
    <source>
        <dbReference type="ARBA" id="ARBA00004370"/>
    </source>
</evidence>
<dbReference type="Pfam" id="PF00213">
    <property type="entry name" value="OSCP"/>
    <property type="match status" value="1"/>
</dbReference>
<keyword evidence="3 8" id="KW-0375">Hydrogen ion transport</keyword>
<evidence type="ECO:0000256" key="2">
    <source>
        <dbReference type="ARBA" id="ARBA00022448"/>
    </source>
</evidence>
<dbReference type="EMBL" id="LUGM01000005">
    <property type="protein sequence ID" value="KYH12994.1"/>
    <property type="molecule type" value="Genomic_DNA"/>
</dbReference>
<evidence type="ECO:0000256" key="4">
    <source>
        <dbReference type="ARBA" id="ARBA00023065"/>
    </source>
</evidence>
<evidence type="ECO:0000256" key="3">
    <source>
        <dbReference type="ARBA" id="ARBA00022781"/>
    </source>
</evidence>
<dbReference type="GO" id="GO:0046933">
    <property type="term" value="F:proton-transporting ATP synthase activity, rotational mechanism"/>
    <property type="evidence" value="ECO:0007669"/>
    <property type="project" value="UniProtKB-UniRule"/>
</dbReference>
<dbReference type="PROSITE" id="PS00389">
    <property type="entry name" value="ATPASE_DELTA"/>
    <property type="match status" value="1"/>
</dbReference>
<evidence type="ECO:0000256" key="8">
    <source>
        <dbReference type="HAMAP-Rule" id="MF_01416"/>
    </source>
</evidence>
<dbReference type="NCBIfam" id="TIGR01145">
    <property type="entry name" value="ATP_synt_delta"/>
    <property type="match status" value="1"/>
</dbReference>
<comment type="caution">
    <text evidence="10">The sequence shown here is derived from an EMBL/GenBank/DDBJ whole genome shotgun (WGS) entry which is preliminary data.</text>
</comment>
<keyword evidence="2 8" id="KW-0813">Transport</keyword>
<dbReference type="Proteomes" id="UP000321040">
    <property type="component" value="Unassembled WGS sequence"/>
</dbReference>
<dbReference type="Proteomes" id="UP000075418">
    <property type="component" value="Unassembled WGS sequence"/>
</dbReference>
<comment type="similarity">
    <text evidence="8">Belongs to the ATPase delta chain family.</text>
</comment>
<dbReference type="EMBL" id="BKAQ01000012">
    <property type="protein sequence ID" value="GEP82350.1"/>
    <property type="molecule type" value="Genomic_DNA"/>
</dbReference>
<keyword evidence="8" id="KW-1003">Cell membrane</keyword>
<keyword evidence="5 8" id="KW-0472">Membrane</keyword>
<reference evidence="9 12" key="2">
    <citation type="submission" date="2019-07" db="EMBL/GenBank/DDBJ databases">
        <title>Whole genome shotgun sequence of Staphylococcus kloosii NBRC 109624.</title>
        <authorList>
            <person name="Hosoyama A."/>
            <person name="Uohara A."/>
            <person name="Ohji S."/>
            <person name="Ichikawa N."/>
        </authorList>
    </citation>
    <scope>NUCLEOTIDE SEQUENCE [LARGE SCALE GENOMIC DNA]</scope>
    <source>
        <strain evidence="9 12">NBRC 109624</strain>
    </source>
</reference>
<dbReference type="InterPro" id="IPR026015">
    <property type="entry name" value="ATP_synth_OSCP/delta_N_sf"/>
</dbReference>
<keyword evidence="6 8" id="KW-0139">CF(1)</keyword>
<sequence length="179" mass="20408">MAKVAMKYAKALFDASLDANNLDVVYEEFSEVEKGVSSEIHGLKELDLDPKKNKEQRVQFAEKVFANTNDYLLNMFKVLASNRHLGMISEVYNSFNHLYNKHNNRDYAVVESVYALSNDELDEIGKIIIQQTKLSKVLLKNEINKELIGGIRVKVGTKVMDASVQNDLAQLEKKFKRAH</sequence>
<dbReference type="PANTHER" id="PTHR11910">
    <property type="entry name" value="ATP SYNTHASE DELTA CHAIN"/>
    <property type="match status" value="1"/>
</dbReference>
<dbReference type="GO" id="GO:0045259">
    <property type="term" value="C:proton-transporting ATP synthase complex"/>
    <property type="evidence" value="ECO:0007669"/>
    <property type="project" value="UniProtKB-KW"/>
</dbReference>
<dbReference type="OrthoDB" id="9802471at2"/>